<accession>A0A1F5R9S3</accession>
<dbReference type="PANTHER" id="PTHR48090">
    <property type="entry name" value="UNDECAPRENYL-PHOSPHATE 4-DEOXY-4-FORMAMIDO-L-ARABINOSE TRANSFERASE-RELATED"/>
    <property type="match status" value="1"/>
</dbReference>
<dbReference type="PANTHER" id="PTHR48090:SF7">
    <property type="entry name" value="RFBJ PROTEIN"/>
    <property type="match status" value="1"/>
</dbReference>
<dbReference type="AlphaFoldDB" id="A0A1F5R9S3"/>
<gene>
    <name evidence="2" type="ORF">A2024_07900</name>
</gene>
<comment type="caution">
    <text evidence="2">The sequence shown here is derived from an EMBL/GenBank/DDBJ whole genome shotgun (WGS) entry which is preliminary data.</text>
</comment>
<sequence length="239" mass="26314">MPKKHDILTIIPAFNEAGNIARVLEDLGSSGLEADILVVNDASSDETSAVARAHNVRVIDLPVNLGIGGAVQTGFIYAQRNGYHIAVQFDGDGQHLAGEIPALIAPLLAGRAEVVIGSRFLTRPYQYKTAFFRRLGMRMIQFVNSLLIGQRITDNTSGFRAYNRRALKFLAQTYPDDFPEPEAVVLLGRNGFVMTEVPVKMEQRKEGASSLSGIIGPYYMIKVLLTLAMNAIRPKIRRE</sequence>
<dbReference type="Proteomes" id="UP000177230">
    <property type="component" value="Unassembled WGS sequence"/>
</dbReference>
<dbReference type="SUPFAM" id="SSF53448">
    <property type="entry name" value="Nucleotide-diphospho-sugar transferases"/>
    <property type="match status" value="1"/>
</dbReference>
<organism evidence="2 3">
    <name type="scientific">Candidatus Edwardsbacteria bacterium GWF2_54_11</name>
    <dbReference type="NCBI Taxonomy" id="1817851"/>
    <lineage>
        <taxon>Bacteria</taxon>
        <taxon>Candidatus Edwardsiibacteriota</taxon>
    </lineage>
</organism>
<evidence type="ECO:0000313" key="2">
    <source>
        <dbReference type="EMBL" id="OGF11182.1"/>
    </source>
</evidence>
<evidence type="ECO:0000313" key="3">
    <source>
        <dbReference type="Proteomes" id="UP000177230"/>
    </source>
</evidence>
<protein>
    <submittedName>
        <fullName evidence="2">Glycosyl transferase family 2</fullName>
    </submittedName>
</protein>
<evidence type="ECO:0000259" key="1">
    <source>
        <dbReference type="Pfam" id="PF00535"/>
    </source>
</evidence>
<dbReference type="Pfam" id="PF00535">
    <property type="entry name" value="Glycos_transf_2"/>
    <property type="match status" value="1"/>
</dbReference>
<dbReference type="CDD" id="cd04179">
    <property type="entry name" value="DPM_DPG-synthase_like"/>
    <property type="match status" value="1"/>
</dbReference>
<dbReference type="InterPro" id="IPR001173">
    <property type="entry name" value="Glyco_trans_2-like"/>
</dbReference>
<dbReference type="InterPro" id="IPR029044">
    <property type="entry name" value="Nucleotide-diphossugar_trans"/>
</dbReference>
<reference evidence="2 3" key="1">
    <citation type="journal article" date="2016" name="Nat. Commun.">
        <title>Thousands of microbial genomes shed light on interconnected biogeochemical processes in an aquifer system.</title>
        <authorList>
            <person name="Anantharaman K."/>
            <person name="Brown C.T."/>
            <person name="Hug L.A."/>
            <person name="Sharon I."/>
            <person name="Castelle C.J."/>
            <person name="Probst A.J."/>
            <person name="Thomas B.C."/>
            <person name="Singh A."/>
            <person name="Wilkins M.J."/>
            <person name="Karaoz U."/>
            <person name="Brodie E.L."/>
            <person name="Williams K.H."/>
            <person name="Hubbard S.S."/>
            <person name="Banfield J.F."/>
        </authorList>
    </citation>
    <scope>NUCLEOTIDE SEQUENCE [LARGE SCALE GENOMIC DNA]</scope>
</reference>
<dbReference type="Gene3D" id="3.90.550.10">
    <property type="entry name" value="Spore Coat Polysaccharide Biosynthesis Protein SpsA, Chain A"/>
    <property type="match status" value="1"/>
</dbReference>
<dbReference type="InterPro" id="IPR050256">
    <property type="entry name" value="Glycosyltransferase_2"/>
</dbReference>
<dbReference type="EMBL" id="MFFM01000037">
    <property type="protein sequence ID" value="OGF11182.1"/>
    <property type="molecule type" value="Genomic_DNA"/>
</dbReference>
<name>A0A1F5R9S3_9BACT</name>
<proteinExistence type="predicted"/>
<feature type="domain" description="Glycosyltransferase 2-like" evidence="1">
    <location>
        <begin position="10"/>
        <end position="168"/>
    </location>
</feature>
<dbReference type="GO" id="GO:0016740">
    <property type="term" value="F:transferase activity"/>
    <property type="evidence" value="ECO:0007669"/>
    <property type="project" value="UniProtKB-KW"/>
</dbReference>
<keyword evidence="2" id="KW-0808">Transferase</keyword>